<gene>
    <name evidence="1" type="ORF">AT9943_LOCUS22335</name>
</gene>
<protein>
    <submittedName>
        <fullName evidence="1">(thale cress) hypothetical protein</fullName>
    </submittedName>
</protein>
<dbReference type="AlphaFoldDB" id="A0A7G2FGL4"/>
<accession>A0A7G2FGL4</accession>
<evidence type="ECO:0000313" key="2">
    <source>
        <dbReference type="Proteomes" id="UP000516314"/>
    </source>
</evidence>
<dbReference type="InterPro" id="IPR050232">
    <property type="entry name" value="FBL13/AtMIF1-like"/>
</dbReference>
<dbReference type="Proteomes" id="UP000516314">
    <property type="component" value="Chromosome 5"/>
</dbReference>
<dbReference type="PANTHER" id="PTHR31900">
    <property type="entry name" value="F-BOX/RNI SUPERFAMILY PROTEIN-RELATED"/>
    <property type="match status" value="1"/>
</dbReference>
<dbReference type="InterPro" id="IPR032675">
    <property type="entry name" value="LRR_dom_sf"/>
</dbReference>
<proteinExistence type="predicted"/>
<dbReference type="Pfam" id="PF07723">
    <property type="entry name" value="LRR_2"/>
    <property type="match status" value="2"/>
</dbReference>
<dbReference type="PANTHER" id="PTHR31900:SF36">
    <property type="entry name" value="F-BOX DOMAIN-CONTAINING PROTEIN"/>
    <property type="match status" value="1"/>
</dbReference>
<name>A0A7G2FGL4_ARATH</name>
<dbReference type="SUPFAM" id="SSF52058">
    <property type="entry name" value="L domain-like"/>
    <property type="match status" value="1"/>
</dbReference>
<dbReference type="Gene3D" id="3.80.10.10">
    <property type="entry name" value="Ribonuclease Inhibitor"/>
    <property type="match status" value="2"/>
</dbReference>
<dbReference type="InterPro" id="IPR013101">
    <property type="entry name" value="LRR_PRU1-like"/>
</dbReference>
<reference evidence="1 2" key="1">
    <citation type="submission" date="2020-09" db="EMBL/GenBank/DDBJ databases">
        <authorList>
            <person name="Ashkenazy H."/>
        </authorList>
    </citation>
    <scope>NUCLEOTIDE SEQUENCE [LARGE SCALE GENOMIC DNA]</scope>
    <source>
        <strain evidence="2">cv. Cdm-0</strain>
    </source>
</reference>
<dbReference type="EMBL" id="LR881470">
    <property type="protein sequence ID" value="CAD5335063.1"/>
    <property type="molecule type" value="Genomic_DNA"/>
</dbReference>
<organism evidence="1 2">
    <name type="scientific">Arabidopsis thaliana</name>
    <name type="common">Mouse-ear cress</name>
    <dbReference type="NCBI Taxonomy" id="3702"/>
    <lineage>
        <taxon>Eukaryota</taxon>
        <taxon>Viridiplantae</taxon>
        <taxon>Streptophyta</taxon>
        <taxon>Embryophyta</taxon>
        <taxon>Tracheophyta</taxon>
        <taxon>Spermatophyta</taxon>
        <taxon>Magnoliopsida</taxon>
        <taxon>eudicotyledons</taxon>
        <taxon>Gunneridae</taxon>
        <taxon>Pentapetalae</taxon>
        <taxon>rosids</taxon>
        <taxon>malvids</taxon>
        <taxon>Brassicales</taxon>
        <taxon>Brassicaceae</taxon>
        <taxon>Camelineae</taxon>
        <taxon>Arabidopsis</taxon>
    </lineage>
</organism>
<evidence type="ECO:0000313" key="1">
    <source>
        <dbReference type="EMBL" id="CAD5335063.1"/>
    </source>
</evidence>
<sequence length="589" mass="66036">MAAYILASKRYFSKDGDILDKILHLKLNQKYSASDINFWVQVAVNRSVRELRIDLFGKTLELPCCLCSCITLKELTLHDLCIKVVPAWFRLPSLKTLHLLSVKFSSDGFVASILRICPVLERLVVDGTKGVNVKIPNMDVPNLRSLSFRSTGELRIELLRKTLGLPTCLSSFRNLTELILHGLGIKGFPPCFRFASLKTLRLSSVKLSVASLLKICPVLECLIVENVMIPNIYVPSLRSLSIRSSRELRIDLSLKTFRTLKELILHELSIKVVPPSFSLPSLEALHLLSVKFFGDESVASLLKICPVLEHLVVDQIKNENVMITNIDVPTLRNLSIRNSKGKGTYVEGSKGFVIKAPSLTDLNFEDTLSNFLMFEPMPEVIKADIQVICDQSENFIGSLTSIQHLSLCSLTSKTPYPACTVFSSLKYLELCTCSARWANLFACILNAAPELRSLKLKSDAQILDSLHLKLRKYYIASDINFLVQLGVNRSMRELRIDFFGKTLELPCCLSTCTTLKVLVLDHLNIMSVPGWFRLPSVETLQLSSVTGGSNYVPSLIRLCSVHERLVVDQIRNKDLVQRVTVSGESFRDM</sequence>